<gene>
    <name evidence="4" type="ORF">RDB_LOCUS56249</name>
</gene>
<accession>A0A8H3BBY7</accession>
<feature type="domain" description="G" evidence="3">
    <location>
        <begin position="33"/>
        <end position="99"/>
    </location>
</feature>
<feature type="coiled-coil region" evidence="1">
    <location>
        <begin position="241"/>
        <end position="297"/>
    </location>
</feature>
<feature type="region of interest" description="Disordered" evidence="2">
    <location>
        <begin position="340"/>
        <end position="381"/>
    </location>
</feature>
<sequence>MMNLNRESSQAPEALNHAAPVAPEAHTEDPNVILLFGCTGTGKTSFANIASGSDMEVGKGIRSATKHLEASKVFRVDDQPVVVVDCPGFNDTYLTETEILRRLAEYLTKAYETRSKIAGLLYMHKISDTRVGGASFRHMKMFEALCGDNALKNAVYVTNMWSVPPTEDETLREKELRDTNEFFGGPLTKGAQIARHYNTRESAHSIVRMILGKGHVVTRLQHQLLKENIPLEETDVGLVIGRDLEDDLFKQQQEMDELKAEKEKAMTANDENWLRRLEAQQARIKKAEQRLVDQLRVLKANKPNQLDNTSQQSRVAQGKLIDSSLTSFRAQMEAKVNEFTQNAKQHDSMSDASSRQSKWDEERNEKNRRELASIQEATNAHSRRRAAARKVLADAVSAAGSTLGELVAWLRPDDPNRDASRAATEGGQGLVAHPSAPRASSMEDVSKSYGVRDPSRSVTSNISEIKRHQRQNSSGPRSYMPDRNWSTSDGREDHSIKLTDSSQSYGTSGVSRQRSPSLDYEQ</sequence>
<dbReference type="InterPro" id="IPR006073">
    <property type="entry name" value="GTP-bd"/>
</dbReference>
<dbReference type="GO" id="GO:0005525">
    <property type="term" value="F:GTP binding"/>
    <property type="evidence" value="ECO:0007669"/>
    <property type="project" value="InterPro"/>
</dbReference>
<feature type="region of interest" description="Disordered" evidence="2">
    <location>
        <begin position="417"/>
        <end position="522"/>
    </location>
</feature>
<dbReference type="Gene3D" id="3.40.50.300">
    <property type="entry name" value="P-loop containing nucleotide triphosphate hydrolases"/>
    <property type="match status" value="1"/>
</dbReference>
<proteinExistence type="predicted"/>
<reference evidence="4" key="1">
    <citation type="submission" date="2021-01" db="EMBL/GenBank/DDBJ databases">
        <authorList>
            <person name="Kaushik A."/>
        </authorList>
    </citation>
    <scope>NUCLEOTIDE SEQUENCE</scope>
    <source>
        <strain evidence="4">AG4-RS23</strain>
    </source>
</reference>
<feature type="region of interest" description="Disordered" evidence="2">
    <location>
        <begin position="1"/>
        <end position="23"/>
    </location>
</feature>
<evidence type="ECO:0000313" key="5">
    <source>
        <dbReference type="Proteomes" id="UP000663861"/>
    </source>
</evidence>
<dbReference type="Proteomes" id="UP000663861">
    <property type="component" value="Unassembled WGS sequence"/>
</dbReference>
<name>A0A8H3BBY7_9AGAM</name>
<evidence type="ECO:0000259" key="3">
    <source>
        <dbReference type="Pfam" id="PF01926"/>
    </source>
</evidence>
<evidence type="ECO:0000256" key="1">
    <source>
        <dbReference type="SAM" id="Coils"/>
    </source>
</evidence>
<dbReference type="SUPFAM" id="SSF52540">
    <property type="entry name" value="P-loop containing nucleoside triphosphate hydrolases"/>
    <property type="match status" value="1"/>
</dbReference>
<feature type="compositionally biased region" description="Basic and acidic residues" evidence="2">
    <location>
        <begin position="357"/>
        <end position="371"/>
    </location>
</feature>
<dbReference type="AlphaFoldDB" id="A0A8H3BBY7"/>
<evidence type="ECO:0000313" key="4">
    <source>
        <dbReference type="EMBL" id="CAE6452173.1"/>
    </source>
</evidence>
<evidence type="ECO:0000256" key="2">
    <source>
        <dbReference type="SAM" id="MobiDB-lite"/>
    </source>
</evidence>
<protein>
    <recommendedName>
        <fullName evidence="3">G domain-containing protein</fullName>
    </recommendedName>
</protein>
<comment type="caution">
    <text evidence="4">The sequence shown here is derived from an EMBL/GenBank/DDBJ whole genome shotgun (WGS) entry which is preliminary data.</text>
</comment>
<keyword evidence="1" id="KW-0175">Coiled coil</keyword>
<dbReference type="InterPro" id="IPR027417">
    <property type="entry name" value="P-loop_NTPase"/>
</dbReference>
<dbReference type="EMBL" id="CAJMWY010000939">
    <property type="protein sequence ID" value="CAE6452173.1"/>
    <property type="molecule type" value="Genomic_DNA"/>
</dbReference>
<feature type="compositionally biased region" description="Polar residues" evidence="2">
    <location>
        <begin position="498"/>
        <end position="516"/>
    </location>
</feature>
<organism evidence="4 5">
    <name type="scientific">Rhizoctonia solani</name>
    <dbReference type="NCBI Taxonomy" id="456999"/>
    <lineage>
        <taxon>Eukaryota</taxon>
        <taxon>Fungi</taxon>
        <taxon>Dikarya</taxon>
        <taxon>Basidiomycota</taxon>
        <taxon>Agaricomycotina</taxon>
        <taxon>Agaricomycetes</taxon>
        <taxon>Cantharellales</taxon>
        <taxon>Ceratobasidiaceae</taxon>
        <taxon>Rhizoctonia</taxon>
    </lineage>
</organism>
<dbReference type="Pfam" id="PF01926">
    <property type="entry name" value="MMR_HSR1"/>
    <property type="match status" value="1"/>
</dbReference>
<feature type="compositionally biased region" description="Polar residues" evidence="2">
    <location>
        <begin position="1"/>
        <end position="11"/>
    </location>
</feature>